<keyword evidence="3" id="KW-1185">Reference proteome</keyword>
<dbReference type="RefSeq" id="WP_162371228.1">
    <property type="nucleotide sequence ID" value="NZ_JAAEEH010000042.1"/>
</dbReference>
<dbReference type="EMBL" id="JAAEEH010000042">
    <property type="protein sequence ID" value="NDL68503.1"/>
    <property type="molecule type" value="Genomic_DNA"/>
</dbReference>
<feature type="region of interest" description="Disordered" evidence="1">
    <location>
        <begin position="24"/>
        <end position="48"/>
    </location>
</feature>
<reference evidence="2 3" key="1">
    <citation type="submission" date="2020-01" db="EMBL/GenBank/DDBJ databases">
        <title>Anaeroalcalibacter tamaniensis gen. nov., sp. nov., moderately halophilic strictly anaerobic fermenter bacterium from mud volcano of Taman peninsula.</title>
        <authorList>
            <person name="Frolova A."/>
            <person name="Merkel A.Y."/>
            <person name="Slobodkin A.I."/>
        </authorList>
    </citation>
    <scope>NUCLEOTIDE SEQUENCE [LARGE SCALE GENOMIC DNA]</scope>
    <source>
        <strain evidence="2 3">F-3ap</strain>
    </source>
</reference>
<name>A0A7X5HXJ2_9FIRM</name>
<gene>
    <name evidence="2" type="ORF">GXN74_12225</name>
</gene>
<comment type="caution">
    <text evidence="2">The sequence shown here is derived from an EMBL/GenBank/DDBJ whole genome shotgun (WGS) entry which is preliminary data.</text>
</comment>
<dbReference type="Proteomes" id="UP000461585">
    <property type="component" value="Unassembled WGS sequence"/>
</dbReference>
<organism evidence="2 3">
    <name type="scientific">Anaerotalea alkaliphila</name>
    <dbReference type="NCBI Taxonomy" id="2662126"/>
    <lineage>
        <taxon>Bacteria</taxon>
        <taxon>Bacillati</taxon>
        <taxon>Bacillota</taxon>
        <taxon>Clostridia</taxon>
        <taxon>Eubacteriales</taxon>
        <taxon>Anaerotalea</taxon>
    </lineage>
</organism>
<evidence type="ECO:0000313" key="3">
    <source>
        <dbReference type="Proteomes" id="UP000461585"/>
    </source>
</evidence>
<dbReference type="AlphaFoldDB" id="A0A7X5HXJ2"/>
<protein>
    <submittedName>
        <fullName evidence="2">Uncharacterized protein</fullName>
    </submittedName>
</protein>
<accession>A0A7X5HXJ2</accession>
<sequence>MGWVDVDEFFSMVSADEDRRLEVTLGTQLKPNRKKKQEREDAPSPQQLAERIFNDYRKNGVFHLGPTVVDMGGALGSSGSIAKRIRKLCAEHGYVMHTTSKGSKITKEGKDAKCSHEGVRPLQG</sequence>
<feature type="region of interest" description="Disordered" evidence="1">
    <location>
        <begin position="101"/>
        <end position="124"/>
    </location>
</feature>
<proteinExistence type="predicted"/>
<evidence type="ECO:0000313" key="2">
    <source>
        <dbReference type="EMBL" id="NDL68503.1"/>
    </source>
</evidence>
<evidence type="ECO:0000256" key="1">
    <source>
        <dbReference type="SAM" id="MobiDB-lite"/>
    </source>
</evidence>
<feature type="compositionally biased region" description="Basic and acidic residues" evidence="1">
    <location>
        <begin position="105"/>
        <end position="124"/>
    </location>
</feature>